<organism evidence="10 11">
    <name type="scientific">Dendrothele bispora (strain CBS 962.96)</name>
    <dbReference type="NCBI Taxonomy" id="1314807"/>
    <lineage>
        <taxon>Eukaryota</taxon>
        <taxon>Fungi</taxon>
        <taxon>Dikarya</taxon>
        <taxon>Basidiomycota</taxon>
        <taxon>Agaricomycotina</taxon>
        <taxon>Agaricomycetes</taxon>
        <taxon>Agaricomycetidae</taxon>
        <taxon>Agaricales</taxon>
        <taxon>Agaricales incertae sedis</taxon>
        <taxon>Dendrothele</taxon>
    </lineage>
</organism>
<comment type="catalytic activity">
    <reaction evidence="7 8">
        <text>N-terminal L-glutaminyl-[protein] + H2O = N-terminal L-glutamyl-[protein] + NH4(+)</text>
        <dbReference type="Rhea" id="RHEA:50680"/>
        <dbReference type="Rhea" id="RHEA-COMP:12668"/>
        <dbReference type="Rhea" id="RHEA-COMP:12777"/>
        <dbReference type="ChEBI" id="CHEBI:15377"/>
        <dbReference type="ChEBI" id="CHEBI:28938"/>
        <dbReference type="ChEBI" id="CHEBI:64721"/>
        <dbReference type="ChEBI" id="CHEBI:64722"/>
        <dbReference type="EC" id="3.5.1.122"/>
    </reaction>
</comment>
<accession>A0A4S8LRS9</accession>
<dbReference type="Gene3D" id="3.10.620.10">
    <property type="entry name" value="Protein N-terminal glutamine amidohydrolase, alpha beta roll"/>
    <property type="match status" value="1"/>
</dbReference>
<name>A0A4S8LRS9_DENBC</name>
<keyword evidence="5 8" id="KW-0378">Hydrolase</keyword>
<evidence type="ECO:0000313" key="11">
    <source>
        <dbReference type="Proteomes" id="UP000297245"/>
    </source>
</evidence>
<dbReference type="GO" id="GO:0005829">
    <property type="term" value="C:cytosol"/>
    <property type="evidence" value="ECO:0007669"/>
    <property type="project" value="TreeGrafter"/>
</dbReference>
<dbReference type="InterPro" id="IPR023128">
    <property type="entry name" value="Prot_N_Gln_amidohydro_ab_roll"/>
</dbReference>
<dbReference type="EMBL" id="ML179286">
    <property type="protein sequence ID" value="THU92166.1"/>
    <property type="molecule type" value="Genomic_DNA"/>
</dbReference>
<evidence type="ECO:0000256" key="3">
    <source>
        <dbReference type="ARBA" id="ARBA00012718"/>
    </source>
</evidence>
<protein>
    <recommendedName>
        <fullName evidence="4 8">Protein N-terminal glutamine amidohydrolase</fullName>
        <ecNumber evidence="3 8">3.5.1.122</ecNumber>
    </recommendedName>
    <alternativeName>
        <fullName evidence="6 8">Protein NH2-terminal glutamine deamidase</fullName>
    </alternativeName>
</protein>
<evidence type="ECO:0000256" key="7">
    <source>
        <dbReference type="ARBA" id="ARBA00048768"/>
    </source>
</evidence>
<dbReference type="EC" id="3.5.1.122" evidence="3 8"/>
<gene>
    <name evidence="10" type="ORF">K435DRAFT_214148</name>
</gene>
<dbReference type="AlphaFoldDB" id="A0A4S8LRS9"/>
<dbReference type="InterPro" id="IPR039733">
    <property type="entry name" value="NTAQ1"/>
</dbReference>
<dbReference type="Proteomes" id="UP000297245">
    <property type="component" value="Unassembled WGS sequence"/>
</dbReference>
<dbReference type="GO" id="GO:0070773">
    <property type="term" value="F:protein-N-terminal glutamine amidohydrolase activity"/>
    <property type="evidence" value="ECO:0007669"/>
    <property type="project" value="UniProtKB-UniRule"/>
</dbReference>
<proteinExistence type="inferred from homology"/>
<evidence type="ECO:0000259" key="9">
    <source>
        <dbReference type="Pfam" id="PF09764"/>
    </source>
</evidence>
<dbReference type="InterPro" id="IPR037132">
    <property type="entry name" value="N_Gln_amidohydro_ab_roll_sf"/>
</dbReference>
<sequence length="151" mass="16701">MGTLCCLYIQPNPNGASPQILPALNAHTTSEASNWVYDFDTQLGTPFPLQEYFACTFSLGLPVQYQSLFRVVPGVIYMDNLASDRSHMSSSNKPPPSYPPLRGKNAIELGVTHNLVHYISMTTTSPTSLDGEIYGDVMDLYRVLTFFTGQK</sequence>
<feature type="domain" description="Protein N-terminal glutamine amidohydrolase alpha beta roll" evidence="9">
    <location>
        <begin position="27"/>
        <end position="146"/>
    </location>
</feature>
<dbReference type="OrthoDB" id="191192at2759"/>
<comment type="function">
    <text evidence="8">Mediates the side-chain deamidation of N-terminal glutamine residues to glutamate, an important step in N-end rule pathway of protein degradation. Conversion of the resulting N-terminal glutamine to glutamate renders the protein susceptible to arginylation, polyubiquitination and degradation as specified by the N-end rule. Does not act on substrates with internal or C-terminal glutamine and does not act on non-glutamine residues in any position.</text>
</comment>
<keyword evidence="11" id="KW-1185">Reference proteome</keyword>
<dbReference type="PANTHER" id="PTHR13035:SF0">
    <property type="entry name" value="PROTEIN N-TERMINAL GLUTAMINE AMIDOHYDROLASE"/>
    <property type="match status" value="1"/>
</dbReference>
<comment type="similarity">
    <text evidence="1 8">Belongs to the NTAQ1 family.</text>
</comment>
<comment type="subunit">
    <text evidence="2 8">Monomer.</text>
</comment>
<evidence type="ECO:0000256" key="1">
    <source>
        <dbReference type="ARBA" id="ARBA00008985"/>
    </source>
</evidence>
<dbReference type="GO" id="GO:0008418">
    <property type="term" value="F:protein-N-terminal asparagine amidohydrolase activity"/>
    <property type="evidence" value="ECO:0007669"/>
    <property type="project" value="UniProtKB-UniRule"/>
</dbReference>
<dbReference type="GO" id="GO:0005634">
    <property type="term" value="C:nucleus"/>
    <property type="evidence" value="ECO:0007669"/>
    <property type="project" value="TreeGrafter"/>
</dbReference>
<evidence type="ECO:0000256" key="2">
    <source>
        <dbReference type="ARBA" id="ARBA00011245"/>
    </source>
</evidence>
<reference evidence="10 11" key="1">
    <citation type="journal article" date="2019" name="Nat. Ecol. Evol.">
        <title>Megaphylogeny resolves global patterns of mushroom evolution.</title>
        <authorList>
            <person name="Varga T."/>
            <person name="Krizsan K."/>
            <person name="Foldi C."/>
            <person name="Dima B."/>
            <person name="Sanchez-Garcia M."/>
            <person name="Sanchez-Ramirez S."/>
            <person name="Szollosi G.J."/>
            <person name="Szarkandi J.G."/>
            <person name="Papp V."/>
            <person name="Albert L."/>
            <person name="Andreopoulos W."/>
            <person name="Angelini C."/>
            <person name="Antonin V."/>
            <person name="Barry K.W."/>
            <person name="Bougher N.L."/>
            <person name="Buchanan P."/>
            <person name="Buyck B."/>
            <person name="Bense V."/>
            <person name="Catcheside P."/>
            <person name="Chovatia M."/>
            <person name="Cooper J."/>
            <person name="Damon W."/>
            <person name="Desjardin D."/>
            <person name="Finy P."/>
            <person name="Geml J."/>
            <person name="Haridas S."/>
            <person name="Hughes K."/>
            <person name="Justo A."/>
            <person name="Karasinski D."/>
            <person name="Kautmanova I."/>
            <person name="Kiss B."/>
            <person name="Kocsube S."/>
            <person name="Kotiranta H."/>
            <person name="LaButti K.M."/>
            <person name="Lechner B.E."/>
            <person name="Liimatainen K."/>
            <person name="Lipzen A."/>
            <person name="Lukacs Z."/>
            <person name="Mihaltcheva S."/>
            <person name="Morgado L.N."/>
            <person name="Niskanen T."/>
            <person name="Noordeloos M.E."/>
            <person name="Ohm R.A."/>
            <person name="Ortiz-Santana B."/>
            <person name="Ovrebo C."/>
            <person name="Racz N."/>
            <person name="Riley R."/>
            <person name="Savchenko A."/>
            <person name="Shiryaev A."/>
            <person name="Soop K."/>
            <person name="Spirin V."/>
            <person name="Szebenyi C."/>
            <person name="Tomsovsky M."/>
            <person name="Tulloss R.E."/>
            <person name="Uehling J."/>
            <person name="Grigoriev I.V."/>
            <person name="Vagvolgyi C."/>
            <person name="Papp T."/>
            <person name="Martin F.M."/>
            <person name="Miettinen O."/>
            <person name="Hibbett D.S."/>
            <person name="Nagy L.G."/>
        </authorList>
    </citation>
    <scope>NUCLEOTIDE SEQUENCE [LARGE SCALE GENOMIC DNA]</scope>
    <source>
        <strain evidence="10 11">CBS 962.96</strain>
    </source>
</reference>
<evidence type="ECO:0000256" key="5">
    <source>
        <dbReference type="ARBA" id="ARBA00022801"/>
    </source>
</evidence>
<evidence type="ECO:0000256" key="6">
    <source>
        <dbReference type="ARBA" id="ARBA00029677"/>
    </source>
</evidence>
<evidence type="ECO:0000313" key="10">
    <source>
        <dbReference type="EMBL" id="THU92166.1"/>
    </source>
</evidence>
<evidence type="ECO:0000256" key="4">
    <source>
        <dbReference type="ARBA" id="ARBA00021247"/>
    </source>
</evidence>
<dbReference type="PANTHER" id="PTHR13035">
    <property type="entry name" value="PROTEIN N-TERMINAL GLUTAMINE AMIDOHYDROLASE"/>
    <property type="match status" value="1"/>
</dbReference>
<dbReference type="Pfam" id="PF09764">
    <property type="entry name" value="Nt_Gln_amidase"/>
    <property type="match status" value="1"/>
</dbReference>
<evidence type="ECO:0000256" key="8">
    <source>
        <dbReference type="RuleBase" id="RU367082"/>
    </source>
</evidence>